<dbReference type="AlphaFoldDB" id="A0A1X0QLM8"/>
<dbReference type="Proteomes" id="UP000192356">
    <property type="component" value="Unassembled WGS sequence"/>
</dbReference>
<proteinExistence type="predicted"/>
<sequence>MEFIKIKTEVRCKIIKTSYNSLIMKTESGHIAHLKHVNLKIDPNYQVGEYLDCIVTGYSDNGLIVSLK</sequence>
<evidence type="ECO:0000313" key="2">
    <source>
        <dbReference type="EMBL" id="ORE00624.1"/>
    </source>
</evidence>
<name>A0A1X0QLM8_9MICR</name>
<dbReference type="VEuPathDB" id="MicrosporidiaDB:A0H76_1370"/>
<dbReference type="EMBL" id="LTAI01000003">
    <property type="protein sequence ID" value="ORE00624.1"/>
    <property type="molecule type" value="Genomic_DNA"/>
</dbReference>
<organism evidence="2 4">
    <name type="scientific">Hepatospora eriocheir</name>
    <dbReference type="NCBI Taxonomy" id="1081669"/>
    <lineage>
        <taxon>Eukaryota</taxon>
        <taxon>Fungi</taxon>
        <taxon>Fungi incertae sedis</taxon>
        <taxon>Microsporidia</taxon>
        <taxon>Hepatosporidae</taxon>
        <taxon>Hepatospora</taxon>
    </lineage>
</organism>
<gene>
    <name evidence="2" type="ORF">A0H76_1370</name>
    <name evidence="1" type="ORF">HERIO_1841</name>
</gene>
<dbReference type="EMBL" id="LVKB01000115">
    <property type="protein sequence ID" value="ORD96214.1"/>
    <property type="molecule type" value="Genomic_DNA"/>
</dbReference>
<evidence type="ECO:0000313" key="4">
    <source>
        <dbReference type="Proteomes" id="UP000192501"/>
    </source>
</evidence>
<reference evidence="3 4" key="1">
    <citation type="journal article" date="2017" name="Environ. Microbiol.">
        <title>Decay of the glycolytic pathway and adaptation to intranuclear parasitism within Enterocytozoonidae microsporidia.</title>
        <authorList>
            <person name="Wiredu Boakye D."/>
            <person name="Jaroenlak P."/>
            <person name="Prachumwat A."/>
            <person name="Williams T.A."/>
            <person name="Bateman K.S."/>
            <person name="Itsathitphaisarn O."/>
            <person name="Sritunyalucksana K."/>
            <person name="Paszkiewicz K.H."/>
            <person name="Moore K.A."/>
            <person name="Stentiford G.D."/>
            <person name="Williams B.A."/>
        </authorList>
    </citation>
    <scope>NUCLEOTIDE SEQUENCE [LARGE SCALE GENOMIC DNA]</scope>
    <source>
        <strain evidence="4">canceri</strain>
        <strain evidence="2">Canceri</strain>
        <strain evidence="1 3">GB1</strain>
    </source>
</reference>
<dbReference type="VEuPathDB" id="MicrosporidiaDB:HERIO_1841"/>
<protein>
    <submittedName>
        <fullName evidence="2">Uncharacterized protein</fullName>
    </submittedName>
</protein>
<comment type="caution">
    <text evidence="2">The sequence shown here is derived from an EMBL/GenBank/DDBJ whole genome shotgun (WGS) entry which is preliminary data.</text>
</comment>
<evidence type="ECO:0000313" key="3">
    <source>
        <dbReference type="Proteomes" id="UP000192356"/>
    </source>
</evidence>
<dbReference type="Proteomes" id="UP000192501">
    <property type="component" value="Unassembled WGS sequence"/>
</dbReference>
<keyword evidence="3" id="KW-1185">Reference proteome</keyword>
<evidence type="ECO:0000313" key="1">
    <source>
        <dbReference type="EMBL" id="ORD96214.1"/>
    </source>
</evidence>
<accession>A0A1X0QLM8</accession>